<feature type="non-terminal residue" evidence="1">
    <location>
        <position position="147"/>
    </location>
</feature>
<keyword evidence="2" id="KW-1185">Reference proteome</keyword>
<dbReference type="EMBL" id="CAJVPT010033436">
    <property type="protein sequence ID" value="CAG8704782.1"/>
    <property type="molecule type" value="Genomic_DNA"/>
</dbReference>
<evidence type="ECO:0000313" key="2">
    <source>
        <dbReference type="Proteomes" id="UP000789525"/>
    </source>
</evidence>
<protein>
    <submittedName>
        <fullName evidence="1">6473_t:CDS:1</fullName>
    </submittedName>
</protein>
<dbReference type="Proteomes" id="UP000789525">
    <property type="component" value="Unassembled WGS sequence"/>
</dbReference>
<evidence type="ECO:0000313" key="1">
    <source>
        <dbReference type="EMBL" id="CAG8704782.1"/>
    </source>
</evidence>
<comment type="caution">
    <text evidence="1">The sequence shown here is derived from an EMBL/GenBank/DDBJ whole genome shotgun (WGS) entry which is preliminary data.</text>
</comment>
<name>A0ACA9PGA8_9GLOM</name>
<proteinExistence type="predicted"/>
<accession>A0ACA9PGA8</accession>
<sequence length="147" mass="16130">MANEILVGDPSTKNAGSLKIERHAVLTCLCEAKKAFLLDRLPLPFVPSFATCLHHPTPHPQLAHHCADAVKATKVVRSRGFQPVTKEARSCRRYGGVRPPTTRQTESSDRDRGAAASYETKEKPTPLLLSSVCDYISPPTKKKRGGR</sequence>
<organism evidence="1 2">
    <name type="scientific">Acaulospora colombiana</name>
    <dbReference type="NCBI Taxonomy" id="27376"/>
    <lineage>
        <taxon>Eukaryota</taxon>
        <taxon>Fungi</taxon>
        <taxon>Fungi incertae sedis</taxon>
        <taxon>Mucoromycota</taxon>
        <taxon>Glomeromycotina</taxon>
        <taxon>Glomeromycetes</taxon>
        <taxon>Diversisporales</taxon>
        <taxon>Acaulosporaceae</taxon>
        <taxon>Acaulospora</taxon>
    </lineage>
</organism>
<reference evidence="1" key="1">
    <citation type="submission" date="2021-06" db="EMBL/GenBank/DDBJ databases">
        <authorList>
            <person name="Kallberg Y."/>
            <person name="Tangrot J."/>
            <person name="Rosling A."/>
        </authorList>
    </citation>
    <scope>NUCLEOTIDE SEQUENCE</scope>
    <source>
        <strain evidence="1">CL356</strain>
    </source>
</reference>
<gene>
    <name evidence="1" type="ORF">ACOLOM_LOCUS10404</name>
</gene>